<dbReference type="RefSeq" id="WP_002665153.1">
    <property type="nucleotide sequence ID" value="NZ_UFTJ01000005.1"/>
</dbReference>
<feature type="transmembrane region" description="Helical" evidence="1">
    <location>
        <begin position="260"/>
        <end position="277"/>
    </location>
</feature>
<reference evidence="2 3" key="1">
    <citation type="submission" date="2018-06" db="EMBL/GenBank/DDBJ databases">
        <authorList>
            <consortium name="Pathogen Informatics"/>
            <person name="Doyle S."/>
        </authorList>
    </citation>
    <scope>NUCLEOTIDE SEQUENCE [LARGE SCALE GENOMIC DNA]</scope>
    <source>
        <strain evidence="2 3">NCTC11661</strain>
    </source>
</reference>
<evidence type="ECO:0000313" key="3">
    <source>
        <dbReference type="Proteomes" id="UP000255515"/>
    </source>
</evidence>
<gene>
    <name evidence="2" type="ORF">NCTC11661_02425</name>
</gene>
<organism evidence="2 3">
    <name type="scientific">Bergeyella zoohelcum</name>
    <dbReference type="NCBI Taxonomy" id="1015"/>
    <lineage>
        <taxon>Bacteria</taxon>
        <taxon>Pseudomonadati</taxon>
        <taxon>Bacteroidota</taxon>
        <taxon>Flavobacteriia</taxon>
        <taxon>Flavobacteriales</taxon>
        <taxon>Weeksellaceae</taxon>
        <taxon>Bergeyella</taxon>
    </lineage>
</organism>
<keyword evidence="1" id="KW-0812">Transmembrane</keyword>
<dbReference type="AlphaFoldDB" id="A0A380ZWY8"/>
<evidence type="ECO:0000256" key="1">
    <source>
        <dbReference type="SAM" id="Phobius"/>
    </source>
</evidence>
<proteinExistence type="predicted"/>
<keyword evidence="1" id="KW-0472">Membrane</keyword>
<name>A0A380ZWY8_9FLAO</name>
<dbReference type="EMBL" id="UFTJ01000005">
    <property type="protein sequence ID" value="SUV53276.1"/>
    <property type="molecule type" value="Genomic_DNA"/>
</dbReference>
<evidence type="ECO:0008006" key="4">
    <source>
        <dbReference type="Google" id="ProtNLM"/>
    </source>
</evidence>
<dbReference type="Proteomes" id="UP000255515">
    <property type="component" value="Unassembled WGS sequence"/>
</dbReference>
<sequence length="391" mass="45675">MKKTFKIYLFFFAILTVGLVALELSKTDVIDWRKNFDPNEKTPFGLFVLNEEIGNMLQKQLTKTNESPYQYYEKRKKNSPHNIIIIAKTIDATSWKKVEKEVEAGAQLFFFSENYYDFPEFIYSKTRASAVYDYNSVTIQLTDKKLATTNLILDQRPHGGYFSRVDKGIEVLGNLVVQKDRDIKRVNFIRFKKGKGMVYIHLEPLFLTNYYLLKKKNEKFAEAVLSYIPPQETIWFVDDSTLAVSYSPMRVILSHSPLKYAWWILLGGLILFAIFTAKRKQRVVPIIEPPKNKSSEFVKSIGNLYLQEGDFHDMMNKKAQYFLYKVRTELLIDTTHLNEVFAKRLHTKTNQPMEKISKAIALIQKAQNPYATVQKEDLEQLNQLLDEILRK</sequence>
<keyword evidence="1" id="KW-1133">Transmembrane helix</keyword>
<accession>A0A380ZWY8</accession>
<evidence type="ECO:0000313" key="2">
    <source>
        <dbReference type="EMBL" id="SUV53276.1"/>
    </source>
</evidence>
<protein>
    <recommendedName>
        <fullName evidence="4">DUF4350 domain-containing protein</fullName>
    </recommendedName>
</protein>